<gene>
    <name evidence="1" type="ORF">WA026_008861</name>
</gene>
<sequence>RPKMRLRVSSGSEESCRIGDEFFVSNLTTKKSNGSTLVLLSELYRIDNGAVIFDRWISLPILGAATTFTSNELSLEVGDDEDSWI</sequence>
<keyword evidence="2" id="KW-1185">Reference proteome</keyword>
<reference evidence="1 2" key="1">
    <citation type="submission" date="2023-03" db="EMBL/GenBank/DDBJ databases">
        <title>Genome insight into feeding habits of ladybird beetles.</title>
        <authorList>
            <person name="Li H.-S."/>
            <person name="Huang Y.-H."/>
            <person name="Pang H."/>
        </authorList>
    </citation>
    <scope>NUCLEOTIDE SEQUENCE [LARGE SCALE GENOMIC DNA]</scope>
    <source>
        <strain evidence="1">SYSU_2023b</strain>
        <tissue evidence="1">Whole body</tissue>
    </source>
</reference>
<name>A0AAW1VDK2_9CUCU</name>
<evidence type="ECO:0000313" key="2">
    <source>
        <dbReference type="Proteomes" id="UP001431783"/>
    </source>
</evidence>
<comment type="caution">
    <text evidence="1">The sequence shown here is derived from an EMBL/GenBank/DDBJ whole genome shotgun (WGS) entry which is preliminary data.</text>
</comment>
<proteinExistence type="predicted"/>
<protein>
    <submittedName>
        <fullName evidence="1">Uncharacterized protein</fullName>
    </submittedName>
</protein>
<dbReference type="Proteomes" id="UP001431783">
    <property type="component" value="Unassembled WGS sequence"/>
</dbReference>
<evidence type="ECO:0000313" key="1">
    <source>
        <dbReference type="EMBL" id="KAK9890054.1"/>
    </source>
</evidence>
<dbReference type="EMBL" id="JARQZJ010000124">
    <property type="protein sequence ID" value="KAK9890054.1"/>
    <property type="molecule type" value="Genomic_DNA"/>
</dbReference>
<dbReference type="AlphaFoldDB" id="A0AAW1VDK2"/>
<feature type="non-terminal residue" evidence="1">
    <location>
        <position position="1"/>
    </location>
</feature>
<accession>A0AAW1VDK2</accession>
<organism evidence="1 2">
    <name type="scientific">Henosepilachna vigintioctopunctata</name>
    <dbReference type="NCBI Taxonomy" id="420089"/>
    <lineage>
        <taxon>Eukaryota</taxon>
        <taxon>Metazoa</taxon>
        <taxon>Ecdysozoa</taxon>
        <taxon>Arthropoda</taxon>
        <taxon>Hexapoda</taxon>
        <taxon>Insecta</taxon>
        <taxon>Pterygota</taxon>
        <taxon>Neoptera</taxon>
        <taxon>Endopterygota</taxon>
        <taxon>Coleoptera</taxon>
        <taxon>Polyphaga</taxon>
        <taxon>Cucujiformia</taxon>
        <taxon>Coccinelloidea</taxon>
        <taxon>Coccinellidae</taxon>
        <taxon>Epilachninae</taxon>
        <taxon>Epilachnini</taxon>
        <taxon>Henosepilachna</taxon>
    </lineage>
</organism>